<feature type="compositionally biased region" description="Low complexity" evidence="1">
    <location>
        <begin position="754"/>
        <end position="768"/>
    </location>
</feature>
<feature type="compositionally biased region" description="Gly residues" evidence="1">
    <location>
        <begin position="48"/>
        <end position="58"/>
    </location>
</feature>
<evidence type="ECO:0000313" key="3">
    <source>
        <dbReference type="EMBL" id="TNY21630.1"/>
    </source>
</evidence>
<feature type="compositionally biased region" description="Basic residues" evidence="1">
    <location>
        <begin position="638"/>
        <end position="651"/>
    </location>
</feature>
<name>A0A5C5FXQ0_9BASI</name>
<feature type="region of interest" description="Disordered" evidence="1">
    <location>
        <begin position="626"/>
        <end position="774"/>
    </location>
</feature>
<evidence type="ECO:0000313" key="4">
    <source>
        <dbReference type="Proteomes" id="UP000311382"/>
    </source>
</evidence>
<feature type="compositionally biased region" description="Basic and acidic residues" evidence="1">
    <location>
        <begin position="529"/>
        <end position="538"/>
    </location>
</feature>
<feature type="compositionally biased region" description="Low complexity" evidence="1">
    <location>
        <begin position="652"/>
        <end position="671"/>
    </location>
</feature>
<feature type="compositionally biased region" description="Low complexity" evidence="1">
    <location>
        <begin position="472"/>
        <end position="490"/>
    </location>
</feature>
<feature type="compositionally biased region" description="Low complexity" evidence="1">
    <location>
        <begin position="30"/>
        <end position="47"/>
    </location>
</feature>
<dbReference type="OrthoDB" id="5597783at2759"/>
<feature type="compositionally biased region" description="Low complexity" evidence="1">
    <location>
        <begin position="691"/>
        <end position="717"/>
    </location>
</feature>
<feature type="compositionally biased region" description="Polar residues" evidence="1">
    <location>
        <begin position="169"/>
        <end position="181"/>
    </location>
</feature>
<evidence type="ECO:0000256" key="1">
    <source>
        <dbReference type="SAM" id="MobiDB-lite"/>
    </source>
</evidence>
<protein>
    <recommendedName>
        <fullName evidence="2">GDS1 winged helix domain-containing protein</fullName>
    </recommendedName>
</protein>
<feature type="compositionally biased region" description="Basic and acidic residues" evidence="1">
    <location>
        <begin position="1"/>
        <end position="13"/>
    </location>
</feature>
<dbReference type="EMBL" id="SOZI01000040">
    <property type="protein sequence ID" value="TNY21630.1"/>
    <property type="molecule type" value="Genomic_DNA"/>
</dbReference>
<feature type="region of interest" description="Disordered" evidence="1">
    <location>
        <begin position="221"/>
        <end position="240"/>
    </location>
</feature>
<feature type="compositionally biased region" description="Low complexity" evidence="1">
    <location>
        <begin position="103"/>
        <end position="116"/>
    </location>
</feature>
<dbReference type="Proteomes" id="UP000311382">
    <property type="component" value="Unassembled WGS sequence"/>
</dbReference>
<reference evidence="3 4" key="1">
    <citation type="submission" date="2019-03" db="EMBL/GenBank/DDBJ databases">
        <title>Rhodosporidium diobovatum UCD-FST 08-225 genome sequencing, assembly, and annotation.</title>
        <authorList>
            <person name="Fakankun I.U."/>
            <person name="Fristensky B."/>
            <person name="Levin D.B."/>
        </authorList>
    </citation>
    <scope>NUCLEOTIDE SEQUENCE [LARGE SCALE GENOMIC DNA]</scope>
    <source>
        <strain evidence="3 4">UCD-FST 08-225</strain>
    </source>
</reference>
<feature type="compositionally biased region" description="Low complexity" evidence="1">
    <location>
        <begin position="59"/>
        <end position="72"/>
    </location>
</feature>
<dbReference type="STRING" id="5288.A0A5C5FXQ0"/>
<feature type="domain" description="GDS1 winged helix" evidence="2">
    <location>
        <begin position="247"/>
        <end position="317"/>
    </location>
</feature>
<dbReference type="Pfam" id="PF25318">
    <property type="entry name" value="WHD_GDS1"/>
    <property type="match status" value="1"/>
</dbReference>
<dbReference type="AlphaFoldDB" id="A0A5C5FXQ0"/>
<evidence type="ECO:0000259" key="2">
    <source>
        <dbReference type="Pfam" id="PF25318"/>
    </source>
</evidence>
<accession>A0A5C5FXQ0</accession>
<feature type="region of interest" description="Disordered" evidence="1">
    <location>
        <begin position="442"/>
        <end position="575"/>
    </location>
</feature>
<keyword evidence="4" id="KW-1185">Reference proteome</keyword>
<feature type="compositionally biased region" description="Basic residues" evidence="1">
    <location>
        <begin position="539"/>
        <end position="548"/>
    </location>
</feature>
<organism evidence="3 4">
    <name type="scientific">Rhodotorula diobovata</name>
    <dbReference type="NCBI Taxonomy" id="5288"/>
    <lineage>
        <taxon>Eukaryota</taxon>
        <taxon>Fungi</taxon>
        <taxon>Dikarya</taxon>
        <taxon>Basidiomycota</taxon>
        <taxon>Pucciniomycotina</taxon>
        <taxon>Microbotryomycetes</taxon>
        <taxon>Sporidiobolales</taxon>
        <taxon>Sporidiobolaceae</taxon>
        <taxon>Rhodotorula</taxon>
    </lineage>
</organism>
<gene>
    <name evidence="3" type="ORF">DMC30DRAFT_196143</name>
</gene>
<comment type="caution">
    <text evidence="3">The sequence shown here is derived from an EMBL/GenBank/DDBJ whole genome shotgun (WGS) entry which is preliminary data.</text>
</comment>
<dbReference type="InterPro" id="IPR057511">
    <property type="entry name" value="WH_GDS1"/>
</dbReference>
<feature type="region of interest" description="Disordered" evidence="1">
    <location>
        <begin position="1"/>
        <end position="203"/>
    </location>
</feature>
<proteinExistence type="predicted"/>
<sequence>MDPPREAERDGVAPRHRPPLAPAPAGPGGAASASAASGASGAAVAGSETGGSGAGAGLGDAAAAGGTAAGQRTTRRRAGSTAKQQQQQRRAGGGPSPTPPPSVARAARTRATASPAARRRSSSPQVTAQGTPATAGEAHNTRYASHRRPPQASASAAQSPPVVAHSSSLDTATLASVTTPPAKQWPTPANAPPGYRPASARPPLSRIPTFPLVDAYVPEANSSGRRHPRQLIPDDIGFPTSEMEGKIHPDDLEDRLLMATCAVLHGFENRALCPKEVAEVMLERGWLKNAGTTPFAHVSTCIRTHVQRATTSNPPYTQLLTPFELLGALTPDEIRAVGLHAEQRPAVKRGTLWYLNPQVFGPGIGCDDPFVRCRREAGLAPSDQGGVLAPLQHAQPVLPPALGLSSTLFNNVLAEEGEGDEAGMGRGRRKRRASSAMMAAMGTNTPAAPSPLGSGTTTPLAIPSPRPAATGVSSFAPIAPAVAAGPSPSGSHHRRTQSMSGPSSAPTKSSIPRLKLRLTSLDEGEGVDSDGHTGEAAEHRRKNKKKVRTAASEGVSRAGSVDSSVVTTDDDEFGSRSTAFSSVSASALLAQSLLAASTSGAVPPSALSLAPLDAVSPDSLSLANNGSSFPFSPAQRCSRPRPTRPRPRRTRTTSTRPCCAATTLSSSGGPSRTRRRGQARSRPPSPLPQQTLRAPSRSRPSSTTATRLRARAPGTRTRTGRTRRLTRRRRRRAVRARKRTALTTRTRRARRPSGARTTRSSSSTARLGPSRVSG</sequence>
<feature type="compositionally biased region" description="Low complexity" evidence="1">
    <location>
        <begin position="150"/>
        <end position="168"/>
    </location>
</feature>
<feature type="compositionally biased region" description="Basic residues" evidence="1">
    <location>
        <begin position="718"/>
        <end position="753"/>
    </location>
</feature>
<feature type="compositionally biased region" description="Low complexity" evidence="1">
    <location>
        <begin position="79"/>
        <end position="90"/>
    </location>
</feature>
<feature type="compositionally biased region" description="Polar residues" evidence="1">
    <location>
        <begin position="497"/>
        <end position="510"/>
    </location>
</feature>
<feature type="compositionally biased region" description="Polar residues" evidence="1">
    <location>
        <begin position="443"/>
        <end position="459"/>
    </location>
</feature>